<evidence type="ECO:0000256" key="11">
    <source>
        <dbReference type="ARBA" id="ARBA00072383"/>
    </source>
</evidence>
<dbReference type="SUPFAM" id="SSF90123">
    <property type="entry name" value="ABC transporter transmembrane region"/>
    <property type="match status" value="2"/>
</dbReference>
<feature type="transmembrane region" description="Helical" evidence="14">
    <location>
        <begin position="952"/>
        <end position="973"/>
    </location>
</feature>
<feature type="transmembrane region" description="Helical" evidence="14">
    <location>
        <begin position="301"/>
        <end position="325"/>
    </location>
</feature>
<dbReference type="InterPro" id="IPR003439">
    <property type="entry name" value="ABC_transporter-like_ATP-bd"/>
</dbReference>
<evidence type="ECO:0000256" key="12">
    <source>
        <dbReference type="ARBA" id="ARBA00077606"/>
    </source>
</evidence>
<evidence type="ECO:0000256" key="9">
    <source>
        <dbReference type="ARBA" id="ARBA00023136"/>
    </source>
</evidence>
<evidence type="ECO:0000256" key="8">
    <source>
        <dbReference type="ARBA" id="ARBA00022989"/>
    </source>
</evidence>
<keyword evidence="5" id="KW-0677">Repeat</keyword>
<feature type="transmembrane region" description="Helical" evidence="14">
    <location>
        <begin position="479"/>
        <end position="499"/>
    </location>
</feature>
<dbReference type="Gene3D" id="3.40.50.300">
    <property type="entry name" value="P-loop containing nucleotide triphosphate hydrolases"/>
    <property type="match status" value="2"/>
</dbReference>
<evidence type="ECO:0000256" key="4">
    <source>
        <dbReference type="ARBA" id="ARBA00022692"/>
    </source>
</evidence>
<dbReference type="OrthoDB" id="6500128at2759"/>
<feature type="domain" description="ABC transporter" evidence="15">
    <location>
        <begin position="1284"/>
        <end position="1537"/>
    </location>
</feature>
<dbReference type="SMART" id="SM00382">
    <property type="entry name" value="AAA"/>
    <property type="match status" value="2"/>
</dbReference>
<feature type="domain" description="ABC transmembrane type-1" evidence="16">
    <location>
        <begin position="965"/>
        <end position="1250"/>
    </location>
</feature>
<feature type="transmembrane region" description="Helical" evidence="14">
    <location>
        <begin position="24"/>
        <end position="43"/>
    </location>
</feature>
<keyword evidence="9 14" id="KW-0472">Membrane</keyword>
<dbReference type="InterPro" id="IPR050173">
    <property type="entry name" value="ABC_transporter_C-like"/>
</dbReference>
<feature type="region of interest" description="Disordered" evidence="13">
    <location>
        <begin position="906"/>
        <end position="933"/>
    </location>
</feature>
<dbReference type="GO" id="GO:0005524">
    <property type="term" value="F:ATP binding"/>
    <property type="evidence" value="ECO:0007669"/>
    <property type="project" value="UniProtKB-KW"/>
</dbReference>
<dbReference type="GO" id="GO:0140359">
    <property type="term" value="F:ABC-type transporter activity"/>
    <property type="evidence" value="ECO:0007669"/>
    <property type="project" value="InterPro"/>
</dbReference>
<feature type="transmembrane region" description="Helical" evidence="14">
    <location>
        <begin position="453"/>
        <end position="473"/>
    </location>
</feature>
<keyword evidence="10" id="KW-0325">Glycoprotein</keyword>
<feature type="compositionally biased region" description="Basic and acidic residues" evidence="13">
    <location>
        <begin position="411"/>
        <end position="430"/>
    </location>
</feature>
<evidence type="ECO:0000256" key="14">
    <source>
        <dbReference type="SAM" id="Phobius"/>
    </source>
</evidence>
<dbReference type="PROSITE" id="PS50929">
    <property type="entry name" value="ABC_TM1F"/>
    <property type="match status" value="2"/>
</dbReference>
<dbReference type="Pfam" id="PF00664">
    <property type="entry name" value="ABC_membrane"/>
    <property type="match status" value="2"/>
</dbReference>
<reference evidence="17" key="3">
    <citation type="submission" date="2025-07" db="EMBL/GenBank/DDBJ databases">
        <authorList>
            <consortium name="NCBI Genome Project"/>
        </authorList>
    </citation>
    <scope>NUCLEOTIDE SEQUENCE</scope>
    <source>
        <strain evidence="17">CBS432</strain>
    </source>
</reference>
<feature type="transmembrane region" description="Helical" evidence="14">
    <location>
        <begin position="169"/>
        <end position="188"/>
    </location>
</feature>
<dbReference type="PROSITE" id="PS00211">
    <property type="entry name" value="ABC_TRANSPORTER_1"/>
    <property type="match status" value="2"/>
</dbReference>
<dbReference type="CDD" id="cd03369">
    <property type="entry name" value="ABCC_NFT1"/>
    <property type="match status" value="1"/>
</dbReference>
<dbReference type="CDD" id="cd18604">
    <property type="entry name" value="ABC_6TM_VMR1_D2_like"/>
    <property type="match status" value="1"/>
</dbReference>
<feature type="transmembrane region" description="Helical" evidence="14">
    <location>
        <begin position="1081"/>
        <end position="1102"/>
    </location>
</feature>
<gene>
    <name evidence="17" type="ORF">SPAR_K03060</name>
</gene>
<evidence type="ECO:0000256" key="13">
    <source>
        <dbReference type="SAM" id="MobiDB-lite"/>
    </source>
</evidence>
<feature type="transmembrane region" description="Helical" evidence="14">
    <location>
        <begin position="102"/>
        <end position="122"/>
    </location>
</feature>
<dbReference type="InterPro" id="IPR027417">
    <property type="entry name" value="P-loop_NTPase"/>
</dbReference>
<feature type="compositionally biased region" description="Acidic residues" evidence="13">
    <location>
        <begin position="915"/>
        <end position="933"/>
    </location>
</feature>
<feature type="transmembrane region" description="Helical" evidence="14">
    <location>
        <begin position="1193"/>
        <end position="1214"/>
    </location>
</feature>
<evidence type="ECO:0000256" key="1">
    <source>
        <dbReference type="ARBA" id="ARBA00004141"/>
    </source>
</evidence>
<protein>
    <recommendedName>
        <fullName evidence="11">ABC transporter NFT1</fullName>
    </recommendedName>
    <alternativeName>
        <fullName evidence="12">New full-length MRP-type transporter 1</fullName>
    </alternativeName>
</protein>
<dbReference type="PANTHER" id="PTHR24223:SF353">
    <property type="entry name" value="ABC TRANSPORTER ATP-BINDING PROTEIN_PERMEASE VMR1-RELATED"/>
    <property type="match status" value="1"/>
</dbReference>
<feature type="transmembrane region" description="Helical" evidence="14">
    <location>
        <begin position="134"/>
        <end position="153"/>
    </location>
</feature>
<proteinExistence type="inferred from homology"/>
<evidence type="ECO:0000259" key="16">
    <source>
        <dbReference type="PROSITE" id="PS50929"/>
    </source>
</evidence>
<feature type="transmembrane region" description="Helical" evidence="14">
    <location>
        <begin position="1007"/>
        <end position="1030"/>
    </location>
</feature>
<dbReference type="InterPro" id="IPR011527">
    <property type="entry name" value="ABC1_TM_dom"/>
</dbReference>
<evidence type="ECO:0000256" key="2">
    <source>
        <dbReference type="ARBA" id="ARBA00009726"/>
    </source>
</evidence>
<dbReference type="CDD" id="cd18596">
    <property type="entry name" value="ABC_6TM_VMR1_D1_like"/>
    <property type="match status" value="1"/>
</dbReference>
<feature type="transmembrane region" description="Helical" evidence="14">
    <location>
        <begin position="587"/>
        <end position="603"/>
    </location>
</feature>
<evidence type="ECO:0000256" key="5">
    <source>
        <dbReference type="ARBA" id="ARBA00022737"/>
    </source>
</evidence>
<evidence type="ECO:0000256" key="3">
    <source>
        <dbReference type="ARBA" id="ARBA00022448"/>
    </source>
</evidence>
<organism evidence="17">
    <name type="scientific">Saccharomyces paradoxus</name>
    <name type="common">Yeast</name>
    <name type="synonym">Saccharomyces douglasii</name>
    <dbReference type="NCBI Taxonomy" id="27291"/>
    <lineage>
        <taxon>Eukaryota</taxon>
        <taxon>Fungi</taxon>
        <taxon>Dikarya</taxon>
        <taxon>Ascomycota</taxon>
        <taxon>Saccharomycotina</taxon>
        <taxon>Saccharomycetes</taxon>
        <taxon>Saccharomycetales</taxon>
        <taxon>Saccharomycetaceae</taxon>
        <taxon>Saccharomyces</taxon>
    </lineage>
</organism>
<evidence type="ECO:0000313" key="17">
    <source>
        <dbReference type="RefSeq" id="XP_033767721.1"/>
    </source>
</evidence>
<dbReference type="RefSeq" id="XP_033767721.1">
    <property type="nucleotide sequence ID" value="XM_033911830.1"/>
</dbReference>
<reference evidence="17" key="2">
    <citation type="submission" date="2020-01" db="EMBL/GenBank/DDBJ databases">
        <title>Population-level Yeast Reference Genomes.</title>
        <authorList>
            <person name="Yue J.-X."/>
        </authorList>
    </citation>
    <scope>NUCLEOTIDE SEQUENCE</scope>
    <source>
        <strain evidence="17">CBS432</strain>
    </source>
</reference>
<comment type="subcellular location">
    <subcellularLocation>
        <location evidence="1">Membrane</location>
        <topology evidence="1">Multi-pass membrane protein</topology>
    </subcellularLocation>
</comment>
<dbReference type="SUPFAM" id="SSF52540">
    <property type="entry name" value="P-loop containing nucleoside triphosphate hydrolases"/>
    <property type="match status" value="2"/>
</dbReference>
<evidence type="ECO:0000259" key="15">
    <source>
        <dbReference type="PROSITE" id="PS50893"/>
    </source>
</evidence>
<keyword evidence="3" id="KW-0813">Transport</keyword>
<dbReference type="PANTHER" id="PTHR24223">
    <property type="entry name" value="ATP-BINDING CASSETTE SUB-FAMILY C"/>
    <property type="match status" value="1"/>
</dbReference>
<dbReference type="PROSITE" id="PS50893">
    <property type="entry name" value="ABC_TRANSPORTER_2"/>
    <property type="match status" value="2"/>
</dbReference>
<keyword evidence="4 14" id="KW-0812">Transmembrane</keyword>
<feature type="transmembrane region" description="Helical" evidence="14">
    <location>
        <begin position="1109"/>
        <end position="1128"/>
    </location>
</feature>
<dbReference type="Gene3D" id="1.20.1560.10">
    <property type="entry name" value="ABC transporter type 1, transmembrane domain"/>
    <property type="match status" value="2"/>
</dbReference>
<evidence type="ECO:0000256" key="7">
    <source>
        <dbReference type="ARBA" id="ARBA00022840"/>
    </source>
</evidence>
<dbReference type="FunFam" id="1.20.1560.10:FF:000013">
    <property type="entry name" value="ABC transporter C family member 2"/>
    <property type="match status" value="1"/>
</dbReference>
<dbReference type="KEGG" id="spao:SPAR_K03060"/>
<dbReference type="GO" id="GO:0016887">
    <property type="term" value="F:ATP hydrolysis activity"/>
    <property type="evidence" value="ECO:0007669"/>
    <property type="project" value="InterPro"/>
</dbReference>
<keyword evidence="7" id="KW-0067">ATP-binding</keyword>
<dbReference type="InterPro" id="IPR017871">
    <property type="entry name" value="ABC_transporter-like_CS"/>
</dbReference>
<dbReference type="GO" id="GO:0000329">
    <property type="term" value="C:fungal-type vacuole membrane"/>
    <property type="evidence" value="ECO:0007669"/>
    <property type="project" value="TreeGrafter"/>
</dbReference>
<evidence type="ECO:0000256" key="10">
    <source>
        <dbReference type="ARBA" id="ARBA00023180"/>
    </source>
</evidence>
<keyword evidence="8 14" id="KW-1133">Transmembrane helix</keyword>
<feature type="domain" description="ABC transmembrane type-1" evidence="16">
    <location>
        <begin position="313"/>
        <end position="619"/>
    </location>
</feature>
<accession>A0A8B8UVI1</accession>
<reference evidence="17" key="1">
    <citation type="journal article" date="2017" name="Nat. Genet.">
        <title>Contrasting evolutionary genome dynamics between domesticated and wild yeasts.</title>
        <authorList>
            <person name="Yue J.X."/>
            <person name="Li J."/>
            <person name="Aigrain L."/>
            <person name="Hallin J."/>
            <person name="Persson K."/>
            <person name="Oliver K."/>
            <person name="Bergstrom A."/>
            <person name="Coupland P."/>
            <person name="Warringer J."/>
            <person name="Lagomarsino M.C."/>
            <person name="Fischer G."/>
            <person name="Durbin R."/>
            <person name="Liti G."/>
        </authorList>
    </citation>
    <scope>NUCLEOTIDE SEQUENCE</scope>
    <source>
        <strain evidence="17">CBS432</strain>
    </source>
</reference>
<evidence type="ECO:0000256" key="6">
    <source>
        <dbReference type="ARBA" id="ARBA00022741"/>
    </source>
</evidence>
<feature type="domain" description="ABC transporter" evidence="15">
    <location>
        <begin position="649"/>
        <end position="890"/>
    </location>
</feature>
<name>A0A8B8UVI1_SACPA</name>
<dbReference type="Pfam" id="PF00005">
    <property type="entry name" value="ABC_tran"/>
    <property type="match status" value="2"/>
</dbReference>
<comment type="similarity">
    <text evidence="2">Belongs to the ABC transporter superfamily. ABCC family. Conjugate transporter (TC 3.A.1.208) subfamily.</text>
</comment>
<dbReference type="FunFam" id="3.40.50.300:FF:003545">
    <property type="entry name" value="Predicted protein"/>
    <property type="match status" value="1"/>
</dbReference>
<reference evidence="17" key="4">
    <citation type="submission" date="2025-08" db="UniProtKB">
        <authorList>
            <consortium name="RefSeq"/>
        </authorList>
    </citation>
    <scope>IDENTIFICATION</scope>
    <source>
        <strain evidence="17">CBS432</strain>
    </source>
</reference>
<sequence length="1560" mass="177171">MNNTCPFWEHDDISECARREYIEFKFPLFILLTGLINTFCKVFRALHLKRKNHINEAPEFEEQGNGNHKYARFSILRLKSAWESRSFYNVKNRSTFGKFKKIIEGLLIVSQLTIHLYILFNMPEDKKKFSHRGFLAQISLWFLLLVVITLRLISASQSFRWVLVYKRDLWAVSFFSYASLFALSILPLRSVLIGKINDTIQVKYIIVETSIDLALFLLLSTSSIEGTRYSFLVGNENKRLPPTPTVFGLLTFSRIDQLIWKAYKHYLGNTDIWDLDINNKSITILGNFEMSSKHKRLFSNIVSYFKAVFISQLFLAFVSSFLNFVPSLLLPRILTYVNDPKSQSWNLMSLYVTFMLVSKIIATTCRGQGLFLGEKGTMQLRTILISNIYSKTLRRTILRDSTTSQQKKAAKSSEENHDSSEEEPRKKFSRKDNSVNNVMSVDAFRVSEAMNTFYLACEAIFMTITALMILYSLLGWSAFAGTFALLAMIPLNFWCATFYGKYQADQLILTDNRTSGINEALNSIRVIKLLAWENLFYQKIMNARDGEIRLLKKKATIFFFNHLIWFFGPTLVSVVTFSVFIKFQNQMLTPSIAFTALSLFAILRTPMDQIASTISLLMQSFISLERIQDYLNEPETRKYEILKQSDSKFGFEDANMEWEAAETSFKLKNISIEFKRDSLNAIIGPTGSGKSSLLLGLLGELNLLSGKIYVPTVDSRDDLEIGRDGMTNSMAYCSQTPWLISGTIKDNVVFGEAFDQQKFDDVMKSCCLDRDIKVMTAGLKTDVGEGGFSLSGGQQQRIALARAVYSSSRYLILDDCLSAVDPETALHIYEECLCGPIMKGRTCIITSHNISLVTKQADWLVILDDGEVKSQGKPSDIIKSNEFLRESIKNDSKSTTHCQIELKKLTTSRDTKNEDPEEENSQDEESAEVEDFEETKMEGSVKFSAYKWLADYFGGLGLVFVFTSSSILIHGITLSQGFWLRYWLETGSPESKSTWLYKIVEKSHSNVYFLLTYIIIGFVSSFLTAGKVWIAIISGTNVTKKIFARLLSSILYAKLRFHNITPTGRIMNRFSKDMDIIDQQLIPNFEGLSYSVVVCLWIILLIGYVTPQFLLFAIPLCALYYIVGTLYLRASRELKRIDNINISPIHQLFAEAIKGVTTIRALADERRFITQSLVTIDRSNVPFFYLTMATEWITYRVDIIGALILFSSSLIVIMKASYMDAGLAGILLSNAFSFTETAQWIIKVFSSVELLMSSVERIKEYTDVPSESNGYMTPPANWPQTGEIELKNLSLRYSPHSSKALDNVSFKVKAGTKVGIVGRTGAGKSSIIQAIYRLSDWENGTVFIDNKDIKDIPLKCLRNSVSCIPQDPTLFDGTIRSNLDPCNRYSDVQVYDALSKVGLIGNNDESSLIPEQQQDNSFNHKLRNRFIDLNSVVKSGGSNLSQGQRQLLCLARSMLGARNIMLIDEATASIDYISDAKIQKTIRETMENTTILTIAHRLRSVIDYDKILVMDMGRVKEYDHPYTLISDRNTIFCRLCKQSGEFEILFDLAKASFNNKRQDT</sequence>
<feature type="region of interest" description="Disordered" evidence="13">
    <location>
        <begin position="401"/>
        <end position="430"/>
    </location>
</feature>
<dbReference type="VEuPathDB" id="FungiDB:SPAR_K03060"/>
<keyword evidence="6" id="KW-0547">Nucleotide-binding</keyword>
<dbReference type="InterPro" id="IPR036640">
    <property type="entry name" value="ABC1_TM_sf"/>
</dbReference>
<feature type="transmembrane region" description="Helical" evidence="14">
    <location>
        <begin position="345"/>
        <end position="362"/>
    </location>
</feature>
<dbReference type="InterPro" id="IPR003593">
    <property type="entry name" value="AAA+_ATPase"/>
</dbReference>
<dbReference type="CDD" id="cd03250">
    <property type="entry name" value="ABCC_MRP_domain1"/>
    <property type="match status" value="1"/>
</dbReference>
<dbReference type="GeneID" id="54632074"/>
<feature type="transmembrane region" description="Helical" evidence="14">
    <location>
        <begin position="558"/>
        <end position="581"/>
    </location>
</feature>